<feature type="transmembrane region" description="Helical" evidence="1">
    <location>
        <begin position="139"/>
        <end position="158"/>
    </location>
</feature>
<dbReference type="InterPro" id="IPR025671">
    <property type="entry name" value="HXXEE"/>
</dbReference>
<accession>A0ABR5K0H1</accession>
<keyword evidence="3" id="KW-1185">Reference proteome</keyword>
<reference evidence="3" key="1">
    <citation type="submission" date="2015-07" db="EMBL/GenBank/DDBJ databases">
        <title>Fjat-14205 dsm 2895.</title>
        <authorList>
            <person name="Liu B."/>
            <person name="Wang J."/>
            <person name="Zhu Y."/>
            <person name="Liu G."/>
            <person name="Chen Q."/>
            <person name="Chen Z."/>
            <person name="Lan J."/>
            <person name="Che J."/>
            <person name="Ge C."/>
            <person name="Shi H."/>
            <person name="Pan Z."/>
            <person name="Liu X."/>
        </authorList>
    </citation>
    <scope>NUCLEOTIDE SEQUENCE [LARGE SCALE GENOMIC DNA]</scope>
    <source>
        <strain evidence="3">DSM 25560</strain>
    </source>
</reference>
<dbReference type="Proteomes" id="UP000050668">
    <property type="component" value="Unassembled WGS sequence"/>
</dbReference>
<organism evidence="2 3">
    <name type="scientific">Lysinibacillus contaminans</name>
    <dbReference type="NCBI Taxonomy" id="1293441"/>
    <lineage>
        <taxon>Bacteria</taxon>
        <taxon>Bacillati</taxon>
        <taxon>Bacillota</taxon>
        <taxon>Bacilli</taxon>
        <taxon>Bacillales</taxon>
        <taxon>Bacillaceae</taxon>
        <taxon>Lysinibacillus</taxon>
    </lineage>
</organism>
<dbReference type="EMBL" id="LGRV01000003">
    <property type="protein sequence ID" value="KOS68407.1"/>
    <property type="molecule type" value="Genomic_DNA"/>
</dbReference>
<evidence type="ECO:0008006" key="4">
    <source>
        <dbReference type="Google" id="ProtNLM"/>
    </source>
</evidence>
<dbReference type="Pfam" id="PF13787">
    <property type="entry name" value="HXXEE"/>
    <property type="match status" value="1"/>
</dbReference>
<protein>
    <recommendedName>
        <fullName evidence="4">HXXEE domain-containing protein</fullName>
    </recommendedName>
</protein>
<evidence type="ECO:0000313" key="2">
    <source>
        <dbReference type="EMBL" id="KOS68407.1"/>
    </source>
</evidence>
<dbReference type="RefSeq" id="WP_053583235.1">
    <property type="nucleotide sequence ID" value="NZ_LGRV01000003.1"/>
</dbReference>
<gene>
    <name evidence="2" type="ORF">AEA09_07460</name>
</gene>
<keyword evidence="1" id="KW-0472">Membrane</keyword>
<name>A0ABR5K0H1_9BACI</name>
<feature type="transmembrane region" description="Helical" evidence="1">
    <location>
        <begin position="76"/>
        <end position="99"/>
    </location>
</feature>
<feature type="transmembrane region" description="Helical" evidence="1">
    <location>
        <begin position="43"/>
        <end position="64"/>
    </location>
</feature>
<comment type="caution">
    <text evidence="2">The sequence shown here is derived from an EMBL/GenBank/DDBJ whole genome shotgun (WGS) entry which is preliminary data.</text>
</comment>
<evidence type="ECO:0000313" key="3">
    <source>
        <dbReference type="Proteomes" id="UP000050668"/>
    </source>
</evidence>
<evidence type="ECO:0000256" key="1">
    <source>
        <dbReference type="SAM" id="Phobius"/>
    </source>
</evidence>
<keyword evidence="1" id="KW-0812">Transmembrane</keyword>
<sequence length="166" mass="18486">MLQSTLSRLILFFPLIFLIHDLEEIVTIEQIQLPIRLPFTISALEFTIAFVFLWMIVAVGCLYAANGRRFLGIKPLPFFSFLVAGVFLANGIGHVLQAIVFQKYVAGVITAIFLLIPYCILAVKKLYNKKVLTMKQIAVYLLLGFIVQTPSALLALLVGKSVVTLL</sequence>
<keyword evidence="1" id="KW-1133">Transmembrane helix</keyword>
<feature type="transmembrane region" description="Helical" evidence="1">
    <location>
        <begin position="105"/>
        <end position="127"/>
    </location>
</feature>
<proteinExistence type="predicted"/>